<protein>
    <submittedName>
        <fullName evidence="7">NAD(P)-dependent oxidoreductase</fullName>
    </submittedName>
</protein>
<feature type="active site" evidence="4">
    <location>
        <position position="172"/>
    </location>
</feature>
<organism evidence="7 8">
    <name type="scientific">Halalkalibacter oceani</name>
    <dbReference type="NCBI Taxonomy" id="1653776"/>
    <lineage>
        <taxon>Bacteria</taxon>
        <taxon>Bacillati</taxon>
        <taxon>Bacillota</taxon>
        <taxon>Bacilli</taxon>
        <taxon>Bacillales</taxon>
        <taxon>Bacillaceae</taxon>
        <taxon>Halalkalibacter</taxon>
    </lineage>
</organism>
<sequence length="298" mass="31667">MKKIGFVGLGTMGLPMAKNLLKAGYSLRVYNRTASKARSLQSEGDVEVASSPAEVARNSEIVITMVTNNQALEEVIKGENGVLAGASAGLIIIDSSTVAPDLVQSLAKELAEKDIELLDAPVTGSEPQAIAAELAFMVGGKEEVYQQCIPLFEAMGKQSHYMGGSGLGAYTKLANNTMSAINLLSLSEALILASKAGVDPQKFMEVASGGGARSGMMDNKGPKIINRDFHPNFKTELMHKDLGLALNVAAEMNIPVPLLASVREQLRIAMAKGYAEEDMCAVAKCYEEWDGVEIKKNA</sequence>
<dbReference type="PROSITE" id="PS00895">
    <property type="entry name" value="3_HYDROXYISOBUT_DH"/>
    <property type="match status" value="1"/>
</dbReference>
<evidence type="ECO:0000313" key="7">
    <source>
        <dbReference type="EMBL" id="MCM3716206.1"/>
    </source>
</evidence>
<dbReference type="InterPro" id="IPR002204">
    <property type="entry name" value="3-OH-isobutyrate_DH-rel_CS"/>
</dbReference>
<proteinExistence type="inferred from homology"/>
<dbReference type="InterPro" id="IPR008927">
    <property type="entry name" value="6-PGluconate_DH-like_C_sf"/>
</dbReference>
<dbReference type="InterPro" id="IPR029154">
    <property type="entry name" value="HIBADH-like_NADP-bd"/>
</dbReference>
<dbReference type="InterPro" id="IPR013328">
    <property type="entry name" value="6PGD_dom2"/>
</dbReference>
<evidence type="ECO:0000256" key="1">
    <source>
        <dbReference type="ARBA" id="ARBA00009080"/>
    </source>
</evidence>
<feature type="domain" description="3-hydroxyisobutyrate dehydrogenase-like NAD-binding" evidence="6">
    <location>
        <begin position="166"/>
        <end position="285"/>
    </location>
</feature>
<evidence type="ECO:0000256" key="3">
    <source>
        <dbReference type="ARBA" id="ARBA00023027"/>
    </source>
</evidence>
<dbReference type="InterPro" id="IPR006115">
    <property type="entry name" value="6PGDH_NADP-bd"/>
</dbReference>
<dbReference type="PANTHER" id="PTHR43060:SF15">
    <property type="entry name" value="3-HYDROXYISOBUTYRATE DEHYDROGENASE-LIKE 1, MITOCHONDRIAL-RELATED"/>
    <property type="match status" value="1"/>
</dbReference>
<feature type="domain" description="6-phosphogluconate dehydrogenase NADP-binding" evidence="5">
    <location>
        <begin position="3"/>
        <end position="163"/>
    </location>
</feature>
<dbReference type="SUPFAM" id="SSF51735">
    <property type="entry name" value="NAD(P)-binding Rossmann-fold domains"/>
    <property type="match status" value="1"/>
</dbReference>
<dbReference type="RefSeq" id="WP_251224877.1">
    <property type="nucleotide sequence ID" value="NZ_JAMBOL010000031.1"/>
</dbReference>
<dbReference type="InterPro" id="IPR015815">
    <property type="entry name" value="HIBADH-related"/>
</dbReference>
<reference evidence="7" key="1">
    <citation type="submission" date="2022-05" db="EMBL/GenBank/DDBJ databases">
        <title>Comparative Genomics of Spacecraft Associated Microbes.</title>
        <authorList>
            <person name="Tran M.T."/>
            <person name="Wright A."/>
            <person name="Seuylemezian A."/>
            <person name="Eisen J."/>
            <person name="Coil D."/>
        </authorList>
    </citation>
    <scope>NUCLEOTIDE SEQUENCE</scope>
    <source>
        <strain evidence="7">214.1.1</strain>
    </source>
</reference>
<dbReference type="GO" id="GO:0051287">
    <property type="term" value="F:NAD binding"/>
    <property type="evidence" value="ECO:0007669"/>
    <property type="project" value="InterPro"/>
</dbReference>
<dbReference type="GO" id="GO:0016491">
    <property type="term" value="F:oxidoreductase activity"/>
    <property type="evidence" value="ECO:0007669"/>
    <property type="project" value="UniProtKB-KW"/>
</dbReference>
<evidence type="ECO:0000256" key="4">
    <source>
        <dbReference type="PIRSR" id="PIRSR000103-1"/>
    </source>
</evidence>
<keyword evidence="3" id="KW-0520">NAD</keyword>
<dbReference type="Proteomes" id="UP001139179">
    <property type="component" value="Unassembled WGS sequence"/>
</dbReference>
<evidence type="ECO:0000259" key="5">
    <source>
        <dbReference type="Pfam" id="PF03446"/>
    </source>
</evidence>
<dbReference type="Gene3D" id="1.10.1040.10">
    <property type="entry name" value="N-(1-d-carboxylethyl)-l-norvaline Dehydrogenase, domain 2"/>
    <property type="match status" value="1"/>
</dbReference>
<comment type="similarity">
    <text evidence="1">Belongs to the HIBADH-related family.</text>
</comment>
<evidence type="ECO:0000256" key="2">
    <source>
        <dbReference type="ARBA" id="ARBA00023002"/>
    </source>
</evidence>
<evidence type="ECO:0000259" key="6">
    <source>
        <dbReference type="Pfam" id="PF14833"/>
    </source>
</evidence>
<dbReference type="Gene3D" id="3.40.50.720">
    <property type="entry name" value="NAD(P)-binding Rossmann-like Domain"/>
    <property type="match status" value="1"/>
</dbReference>
<dbReference type="EMBL" id="JAMBOL010000031">
    <property type="protein sequence ID" value="MCM3716206.1"/>
    <property type="molecule type" value="Genomic_DNA"/>
</dbReference>
<dbReference type="GO" id="GO:0016054">
    <property type="term" value="P:organic acid catabolic process"/>
    <property type="evidence" value="ECO:0007669"/>
    <property type="project" value="UniProtKB-ARBA"/>
</dbReference>
<gene>
    <name evidence="7" type="ORF">M3202_19360</name>
</gene>
<dbReference type="InterPro" id="IPR036291">
    <property type="entry name" value="NAD(P)-bd_dom_sf"/>
</dbReference>
<dbReference type="GO" id="GO:0050661">
    <property type="term" value="F:NADP binding"/>
    <property type="evidence" value="ECO:0007669"/>
    <property type="project" value="InterPro"/>
</dbReference>
<comment type="caution">
    <text evidence="7">The sequence shown here is derived from an EMBL/GenBank/DDBJ whole genome shotgun (WGS) entry which is preliminary data.</text>
</comment>
<dbReference type="PANTHER" id="PTHR43060">
    <property type="entry name" value="3-HYDROXYISOBUTYRATE DEHYDROGENASE-LIKE 1, MITOCHONDRIAL-RELATED"/>
    <property type="match status" value="1"/>
</dbReference>
<keyword evidence="2" id="KW-0560">Oxidoreductase</keyword>
<dbReference type="AlphaFoldDB" id="A0A9X2DT38"/>
<accession>A0A9X2DT38</accession>
<dbReference type="Pfam" id="PF14833">
    <property type="entry name" value="NAD_binding_11"/>
    <property type="match status" value="1"/>
</dbReference>
<dbReference type="Pfam" id="PF03446">
    <property type="entry name" value="NAD_binding_2"/>
    <property type="match status" value="1"/>
</dbReference>
<keyword evidence="8" id="KW-1185">Reference proteome</keyword>
<name>A0A9X2DT38_9BACI</name>
<dbReference type="PIRSF" id="PIRSF000103">
    <property type="entry name" value="HIBADH"/>
    <property type="match status" value="1"/>
</dbReference>
<evidence type="ECO:0000313" key="8">
    <source>
        <dbReference type="Proteomes" id="UP001139179"/>
    </source>
</evidence>
<dbReference type="SUPFAM" id="SSF48179">
    <property type="entry name" value="6-phosphogluconate dehydrogenase C-terminal domain-like"/>
    <property type="match status" value="1"/>
</dbReference>